<dbReference type="InterPro" id="IPR026109">
    <property type="entry name" value="GKAP1"/>
</dbReference>
<comment type="subcellular location">
    <subcellularLocation>
        <location evidence="1">Golgi apparatus</location>
    </subcellularLocation>
</comment>
<dbReference type="Ensembl" id="ENSRNOT00000111759.2">
    <property type="protein sequence ID" value="ENSRNOP00000083360.1"/>
    <property type="gene ID" value="ENSRNOG00000019272.8"/>
</dbReference>
<keyword evidence="10" id="KW-1267">Proteomics identification</keyword>
<dbReference type="PANTHER" id="PTHR14899:SF0">
    <property type="entry name" value="G KINASE-ANCHORING PROTEIN 1"/>
    <property type="match status" value="1"/>
</dbReference>
<dbReference type="GeneTree" id="ENSGT00390000008742"/>
<reference evidence="7" key="2">
    <citation type="submission" date="2025-08" db="UniProtKB">
        <authorList>
            <consortium name="Ensembl"/>
        </authorList>
    </citation>
    <scope>IDENTIFICATION</scope>
    <source>
        <strain evidence="7">Brown Norway</strain>
    </source>
</reference>
<evidence type="ECO:0007829" key="10">
    <source>
        <dbReference type="PeptideAtlas" id="A0A8I5ZVX4"/>
    </source>
</evidence>
<organism evidence="7 8">
    <name type="scientific">Rattus norvegicus</name>
    <name type="common">Rat</name>
    <dbReference type="NCBI Taxonomy" id="10116"/>
    <lineage>
        <taxon>Eukaryota</taxon>
        <taxon>Metazoa</taxon>
        <taxon>Chordata</taxon>
        <taxon>Craniata</taxon>
        <taxon>Vertebrata</taxon>
        <taxon>Euteleostomi</taxon>
        <taxon>Mammalia</taxon>
        <taxon>Eutheria</taxon>
        <taxon>Euarchontoglires</taxon>
        <taxon>Glires</taxon>
        <taxon>Rodentia</taxon>
        <taxon>Myomorpha</taxon>
        <taxon>Muroidea</taxon>
        <taxon>Muridae</taxon>
        <taxon>Murinae</taxon>
        <taxon>Rattus</taxon>
    </lineage>
</organism>
<keyword evidence="8" id="KW-1185">Reference proteome</keyword>
<feature type="region of interest" description="Disordered" evidence="6">
    <location>
        <begin position="1"/>
        <end position="190"/>
    </location>
</feature>
<feature type="compositionally biased region" description="Basic and acidic residues" evidence="6">
    <location>
        <begin position="164"/>
        <end position="176"/>
    </location>
</feature>
<reference evidence="7" key="1">
    <citation type="submission" date="2024-01" db="EMBL/GenBank/DDBJ databases">
        <title>GRCr8: a new rat reference genome assembly contstructed from accurate long reads and long range scaffolding.</title>
        <authorList>
            <person name="Doris P.A."/>
            <person name="Kalbfleisch T."/>
            <person name="Li K."/>
            <person name="Howe K."/>
            <person name="Wood J."/>
        </authorList>
    </citation>
    <scope>NUCLEOTIDE SEQUENCE [LARGE SCALE GENOMIC DNA]</scope>
    <source>
        <strain evidence="7">Brown Norway</strain>
    </source>
</reference>
<evidence type="ECO:0000256" key="2">
    <source>
        <dbReference type="ARBA" id="ARBA00006662"/>
    </source>
</evidence>
<dbReference type="GO" id="GO:0007165">
    <property type="term" value="P:signal transduction"/>
    <property type="evidence" value="ECO:0007669"/>
    <property type="project" value="InterPro"/>
</dbReference>
<dbReference type="GO" id="GO:0005794">
    <property type="term" value="C:Golgi apparatus"/>
    <property type="evidence" value="ECO:0007669"/>
    <property type="project" value="UniProtKB-SubCell"/>
</dbReference>
<dbReference type="PANTHER" id="PTHR14899">
    <property type="entry name" value="G KINASE ANCHORING PROTEIN 1"/>
    <property type="match status" value="1"/>
</dbReference>
<dbReference type="AlphaFoldDB" id="A0A8I5ZVX4"/>
<feature type="coiled-coil region" evidence="5">
    <location>
        <begin position="235"/>
        <end position="269"/>
    </location>
</feature>
<evidence type="ECO:0000256" key="3">
    <source>
        <dbReference type="ARBA" id="ARBA00023034"/>
    </source>
</evidence>
<evidence type="ECO:0000313" key="7">
    <source>
        <dbReference type="Ensembl" id="ENSRNOP00000083360.1"/>
    </source>
</evidence>
<evidence type="ECO:0000256" key="4">
    <source>
        <dbReference type="ARBA" id="ARBA00023054"/>
    </source>
</evidence>
<evidence type="ECO:0000256" key="6">
    <source>
        <dbReference type="SAM" id="MobiDB-lite"/>
    </source>
</evidence>
<name>A0A8I5ZVX4_RAT</name>
<evidence type="ECO:0000313" key="9">
    <source>
        <dbReference type="RGD" id="1306955"/>
    </source>
</evidence>
<evidence type="ECO:0000256" key="5">
    <source>
        <dbReference type="SAM" id="Coils"/>
    </source>
</evidence>
<dbReference type="RGD" id="1306955">
    <property type="gene designation" value="Gkap1"/>
</dbReference>
<keyword evidence="3" id="KW-0333">Golgi apparatus</keyword>
<proteinExistence type="evidence at protein level"/>
<comment type="similarity">
    <text evidence="2">Belongs to the GKAP1 family.</text>
</comment>
<reference evidence="7" key="3">
    <citation type="submission" date="2025-09" db="UniProtKB">
        <authorList>
            <consortium name="Ensembl"/>
        </authorList>
    </citation>
    <scope>IDENTIFICATION</scope>
    <source>
        <strain evidence="7">Brown Norway</strain>
    </source>
</reference>
<gene>
    <name evidence="7 9" type="primary">Gkap1</name>
</gene>
<protein>
    <submittedName>
        <fullName evidence="7">G kinase anchoring protein 1</fullName>
    </submittedName>
</protein>
<dbReference type="Proteomes" id="UP000002494">
    <property type="component" value="Chromosome 17"/>
</dbReference>
<dbReference type="PRINTS" id="PR02083">
    <property type="entry name" value="GKINASEAP1"/>
</dbReference>
<accession>A0A8I5ZVX4</accession>
<keyword evidence="4 5" id="KW-0175">Coiled coil</keyword>
<evidence type="ECO:0000313" key="8">
    <source>
        <dbReference type="Proteomes" id="UP000002494"/>
    </source>
</evidence>
<feature type="compositionally biased region" description="Low complexity" evidence="6">
    <location>
        <begin position="30"/>
        <end position="47"/>
    </location>
</feature>
<sequence length="346" mass="37856">ASSRKASHLPGSATPRTAEPPPTRAVWTLRGPRSATPPAGGSGPPRSVTRGPLLSVGVRRAATLWKGVPRAGRGGRQACGSAPPRPPRAAALRGPVTADAPRPAPNARGQRGSGGETAAAAPRRGPDYENAENASTQTKVINKKDKRKNHQGKDKPLTVSLKDFQCEDHISKKTEESNSSQPLSHDGGFFNRLEDDVHKILVREKRREQLTEHNGTDNCPAPEHNQALGLKDGRIERLKLELERKDAEIQKLKAVVTQWEAKYKEVKARNGQLLKMLQEGEMKDKAEILLQVDESQSIKNELTVQVSSLHAALEQERSKVKVLQAELAKYQGGRKGKRNCEPDQCR</sequence>
<evidence type="ECO:0000256" key="1">
    <source>
        <dbReference type="ARBA" id="ARBA00004555"/>
    </source>
</evidence>
<feature type="coiled-coil region" evidence="5">
    <location>
        <begin position="306"/>
        <end position="333"/>
    </location>
</feature>